<dbReference type="EMBL" id="MU267921">
    <property type="protein sequence ID" value="KAH7907266.1"/>
    <property type="molecule type" value="Genomic_DNA"/>
</dbReference>
<name>A0ACB8A1J0_9AGAM</name>
<keyword evidence="2" id="KW-1185">Reference proteome</keyword>
<comment type="caution">
    <text evidence="1">The sequence shown here is derived from an EMBL/GenBank/DDBJ whole genome shotgun (WGS) entry which is preliminary data.</text>
</comment>
<sequence length="296" mass="32590">MATQLYETLGLSRDASAEQVRKAYRKKALDTHPDRLPPGASAADKSTSEELFRKVNNAYEVLSDPQKREVYDRYGVFPPPTQEQEISGSRQRRQTRHDPFSGPFFQDPFSMGGFGSGFGFGNSSGNPFHHNTAGFTDPFVLFESIFGNLDRAFRDPFFGDPFSPPGFGQGMFNSSMPPFGSPFGFVGGNSWSGASMSGNNGNGMRWISESRSSRTVNGVTESKWIRKDSSGNEHITYTYADGTQRTTINGIDQARADNGRIAGADGGGTTPAEPRQPDDHHSRRCKHPFTLKYSKI</sequence>
<reference evidence="1" key="1">
    <citation type="journal article" date="2021" name="New Phytol.">
        <title>Evolutionary innovations through gain and loss of genes in the ectomycorrhizal Boletales.</title>
        <authorList>
            <person name="Wu G."/>
            <person name="Miyauchi S."/>
            <person name="Morin E."/>
            <person name="Kuo A."/>
            <person name="Drula E."/>
            <person name="Varga T."/>
            <person name="Kohler A."/>
            <person name="Feng B."/>
            <person name="Cao Y."/>
            <person name="Lipzen A."/>
            <person name="Daum C."/>
            <person name="Hundley H."/>
            <person name="Pangilinan J."/>
            <person name="Johnson J."/>
            <person name="Barry K."/>
            <person name="LaButti K."/>
            <person name="Ng V."/>
            <person name="Ahrendt S."/>
            <person name="Min B."/>
            <person name="Choi I.G."/>
            <person name="Park H."/>
            <person name="Plett J.M."/>
            <person name="Magnuson J."/>
            <person name="Spatafora J.W."/>
            <person name="Nagy L.G."/>
            <person name="Henrissat B."/>
            <person name="Grigoriev I.V."/>
            <person name="Yang Z.L."/>
            <person name="Xu J."/>
            <person name="Martin F.M."/>
        </authorList>
    </citation>
    <scope>NUCLEOTIDE SEQUENCE</scope>
    <source>
        <strain evidence="1">ATCC 28755</strain>
    </source>
</reference>
<dbReference type="Proteomes" id="UP000790377">
    <property type="component" value="Unassembled WGS sequence"/>
</dbReference>
<gene>
    <name evidence="1" type="ORF">BJ138DRAFT_1092946</name>
</gene>
<proteinExistence type="predicted"/>
<protein>
    <submittedName>
        <fullName evidence="1">DnaJ domain-containing protein</fullName>
    </submittedName>
</protein>
<accession>A0ACB8A1J0</accession>
<evidence type="ECO:0000313" key="1">
    <source>
        <dbReference type="EMBL" id="KAH7907266.1"/>
    </source>
</evidence>
<organism evidence="1 2">
    <name type="scientific">Hygrophoropsis aurantiaca</name>
    <dbReference type="NCBI Taxonomy" id="72124"/>
    <lineage>
        <taxon>Eukaryota</taxon>
        <taxon>Fungi</taxon>
        <taxon>Dikarya</taxon>
        <taxon>Basidiomycota</taxon>
        <taxon>Agaricomycotina</taxon>
        <taxon>Agaricomycetes</taxon>
        <taxon>Agaricomycetidae</taxon>
        <taxon>Boletales</taxon>
        <taxon>Coniophorineae</taxon>
        <taxon>Hygrophoropsidaceae</taxon>
        <taxon>Hygrophoropsis</taxon>
    </lineage>
</organism>
<evidence type="ECO:0000313" key="2">
    <source>
        <dbReference type="Proteomes" id="UP000790377"/>
    </source>
</evidence>